<dbReference type="OrthoDB" id="1004111at2"/>
<keyword evidence="5" id="KW-1185">Reference proteome</keyword>
<feature type="domain" description="DUF5016" evidence="1">
    <location>
        <begin position="1"/>
        <end position="120"/>
    </location>
</feature>
<dbReference type="RefSeq" id="WP_090626704.1">
    <property type="nucleotide sequence ID" value="NZ_FOQO01000005.1"/>
</dbReference>
<evidence type="ECO:0000313" key="5">
    <source>
        <dbReference type="Proteomes" id="UP000198670"/>
    </source>
</evidence>
<evidence type="ECO:0000259" key="1">
    <source>
        <dbReference type="Pfam" id="PF16408"/>
    </source>
</evidence>
<reference evidence="4 5" key="1">
    <citation type="submission" date="2016-10" db="EMBL/GenBank/DDBJ databases">
        <authorList>
            <person name="de Groot N.N."/>
        </authorList>
    </citation>
    <scope>NUCLEOTIDE SEQUENCE [LARGE SCALE GENOMIC DNA]</scope>
    <source>
        <strain evidence="4 5">RK1</strain>
    </source>
</reference>
<evidence type="ECO:0008006" key="6">
    <source>
        <dbReference type="Google" id="ProtNLM"/>
    </source>
</evidence>
<dbReference type="InterPro" id="IPR033430">
    <property type="entry name" value="DUF5121"/>
</dbReference>
<organism evidence="4 5">
    <name type="scientific">Parapedobacter indicus</name>
    <dbReference type="NCBI Taxonomy" id="1477437"/>
    <lineage>
        <taxon>Bacteria</taxon>
        <taxon>Pseudomonadati</taxon>
        <taxon>Bacteroidota</taxon>
        <taxon>Sphingobacteriia</taxon>
        <taxon>Sphingobacteriales</taxon>
        <taxon>Sphingobacteriaceae</taxon>
        <taxon>Parapedobacter</taxon>
    </lineage>
</organism>
<dbReference type="Proteomes" id="UP000198670">
    <property type="component" value="Unassembled WGS sequence"/>
</dbReference>
<name>A0A1I3JZQ5_9SPHI</name>
<dbReference type="Gene3D" id="2.60.40.3620">
    <property type="match status" value="1"/>
</dbReference>
<accession>A0A1I3JZQ5</accession>
<sequence>MKNPIITLFLLAGFLAMNACKKEEQKAPGNPVLNTKTEFASAYFGDSLQFTVGVSDDARIPLSTLKARLYYSDELVSETVIRTKAEGDYTGKIYIPYYADVPNGTATLKLVLQNINFTIREETYELPLERPDYPYVTLVAADDTEYRMERTGLYMYTASTSFPAKVNGYIKTPAYGQNGNELTFGWVENAIKEGSTSNIPFSNAFSGNYSITFNTLNYEASPFIIAYAINQTVMDRVDDNTYQVDLALNHEEPVVIDGFEDLDAWWIDPDYFARDASGNLLFQPKAGNYRITADFNREYFIVEALNGSDLATLQTDGSGAVWIIGEGIGKPSVATNAVGWTTEKALCMAPVADKTYQITVVAGTTVTSDNINFKFFHQKGWGGEFTNAALSTTSDLIFVGDGSNGRDPGNLGIAEGQTLEVGATYVLTLDLTGGNDQAVLTVEKK</sequence>
<proteinExistence type="predicted"/>
<dbReference type="AlphaFoldDB" id="A0A1I3JZQ5"/>
<feature type="domain" description="DUF5125" evidence="2">
    <location>
        <begin position="125"/>
        <end position="311"/>
    </location>
</feature>
<dbReference type="InterPro" id="IPR033429">
    <property type="entry name" value="DUF5125"/>
</dbReference>
<dbReference type="EMBL" id="FOQO01000005">
    <property type="protein sequence ID" value="SFI65731.1"/>
    <property type="molecule type" value="Genomic_DNA"/>
</dbReference>
<evidence type="ECO:0000313" key="4">
    <source>
        <dbReference type="EMBL" id="SFI65731.1"/>
    </source>
</evidence>
<feature type="domain" description="DUF5121" evidence="3">
    <location>
        <begin position="316"/>
        <end position="432"/>
    </location>
</feature>
<evidence type="ECO:0000259" key="3">
    <source>
        <dbReference type="Pfam" id="PF17165"/>
    </source>
</evidence>
<dbReference type="Pfam" id="PF17163">
    <property type="entry name" value="DUF5125"/>
    <property type="match status" value="1"/>
</dbReference>
<protein>
    <recommendedName>
        <fullName evidence="6">DUF5125 domain-containing protein</fullName>
    </recommendedName>
</protein>
<gene>
    <name evidence="4" type="ORF">SAMN05444682_10544</name>
</gene>
<dbReference type="Pfam" id="PF17165">
    <property type="entry name" value="DUF5121"/>
    <property type="match status" value="1"/>
</dbReference>
<evidence type="ECO:0000259" key="2">
    <source>
        <dbReference type="Pfam" id="PF17163"/>
    </source>
</evidence>
<dbReference type="Pfam" id="PF16408">
    <property type="entry name" value="DUF5016"/>
    <property type="match status" value="1"/>
</dbReference>
<dbReference type="STRING" id="1477437.SAMN05444682_10544"/>
<dbReference type="InterPro" id="IPR032184">
    <property type="entry name" value="DUF5016"/>
</dbReference>